<dbReference type="InterPro" id="IPR012337">
    <property type="entry name" value="RNaseH-like_sf"/>
</dbReference>
<comment type="caution">
    <text evidence="2">The sequence shown here is derived from an EMBL/GenBank/DDBJ whole genome shotgun (WGS) entry which is preliminary data.</text>
</comment>
<keyword evidence="3" id="KW-1185">Reference proteome</keyword>
<evidence type="ECO:0000313" key="2">
    <source>
        <dbReference type="EMBL" id="MBH0228917.1"/>
    </source>
</evidence>
<feature type="domain" description="RNase H type-1" evidence="1">
    <location>
        <begin position="70"/>
        <end position="207"/>
    </location>
</feature>
<name>A0A931HS64_9BACI</name>
<dbReference type="SUPFAM" id="SSF53098">
    <property type="entry name" value="Ribonuclease H-like"/>
    <property type="match status" value="1"/>
</dbReference>
<dbReference type="AlphaFoldDB" id="A0A931HS64"/>
<gene>
    <name evidence="2" type="ORF">H0267_01715</name>
</gene>
<dbReference type="GO" id="GO:0003676">
    <property type="term" value="F:nucleic acid binding"/>
    <property type="evidence" value="ECO:0007669"/>
    <property type="project" value="InterPro"/>
</dbReference>
<dbReference type="EMBL" id="JADZSC010000001">
    <property type="protein sequence ID" value="MBH0228917.1"/>
    <property type="molecule type" value="Genomic_DNA"/>
</dbReference>
<proteinExistence type="predicted"/>
<dbReference type="GO" id="GO:0004523">
    <property type="term" value="F:RNA-DNA hybrid ribonuclease activity"/>
    <property type="evidence" value="ECO:0007669"/>
    <property type="project" value="InterPro"/>
</dbReference>
<dbReference type="PANTHER" id="PTHR46387:SF2">
    <property type="entry name" value="RIBONUCLEASE HI"/>
    <property type="match status" value="1"/>
</dbReference>
<dbReference type="Pfam" id="PF13456">
    <property type="entry name" value="RVT_3"/>
    <property type="match status" value="1"/>
</dbReference>
<dbReference type="NCBIfam" id="NF005822">
    <property type="entry name" value="PRK07708.1"/>
    <property type="match status" value="1"/>
</dbReference>
<keyword evidence="2" id="KW-0808">Transferase</keyword>
<evidence type="ECO:0000259" key="1">
    <source>
        <dbReference type="PROSITE" id="PS50879"/>
    </source>
</evidence>
<dbReference type="Proteomes" id="UP000614490">
    <property type="component" value="Unassembled WGS sequence"/>
</dbReference>
<accession>A0A931HS64</accession>
<dbReference type="PANTHER" id="PTHR46387">
    <property type="entry name" value="POLYNUCLEOTIDYL TRANSFERASE, RIBONUCLEASE H-LIKE SUPERFAMILY PROTEIN"/>
    <property type="match status" value="1"/>
</dbReference>
<dbReference type="Gene3D" id="3.30.420.10">
    <property type="entry name" value="Ribonuclease H-like superfamily/Ribonuclease H"/>
    <property type="match status" value="1"/>
</dbReference>
<keyword evidence="2" id="KW-0695">RNA-directed DNA polymerase</keyword>
<sequence length="219" mass="24766">MKVSIEFTYKAPKGPKALFKSDEMPAAQAIMIAEDLEASGRGKEIIFYDRHEQSFRLKDLKKYLKGIETEPHNVTLYFDGGYDKATQKAGLGCAIYYDQNGKSYRLRRNTAVDELKSNNEAEYAALHLAVQELDLLGVHHLPVKIIGDSNVVINQLKDEWPVMKEELSDWADRIEAKLQELGLEPEFVLVSRKHNQETDRLATQALNGVDITSTIELNA</sequence>
<protein>
    <submittedName>
        <fullName evidence="2">Reverse transcriptase-like protein</fullName>
    </submittedName>
</protein>
<dbReference type="InterPro" id="IPR002156">
    <property type="entry name" value="RNaseH_domain"/>
</dbReference>
<organism evidence="2 3">
    <name type="scientific">Halobacillus yeomjeoni</name>
    <dbReference type="NCBI Taxonomy" id="311194"/>
    <lineage>
        <taxon>Bacteria</taxon>
        <taxon>Bacillati</taxon>
        <taxon>Bacillota</taxon>
        <taxon>Bacilli</taxon>
        <taxon>Bacillales</taxon>
        <taxon>Bacillaceae</taxon>
        <taxon>Halobacillus</taxon>
    </lineage>
</organism>
<dbReference type="RefSeq" id="WP_197315558.1">
    <property type="nucleotide sequence ID" value="NZ_JADZSC010000001.1"/>
</dbReference>
<keyword evidence="2" id="KW-0548">Nucleotidyltransferase</keyword>
<dbReference type="CDD" id="cd09279">
    <property type="entry name" value="RNase_HI_like"/>
    <property type="match status" value="1"/>
</dbReference>
<evidence type="ECO:0000313" key="3">
    <source>
        <dbReference type="Proteomes" id="UP000614490"/>
    </source>
</evidence>
<dbReference type="InterPro" id="IPR036397">
    <property type="entry name" value="RNaseH_sf"/>
</dbReference>
<dbReference type="PROSITE" id="PS50879">
    <property type="entry name" value="RNASE_H_1"/>
    <property type="match status" value="1"/>
</dbReference>
<reference evidence="2 3" key="1">
    <citation type="journal article" date="2005" name="Int. J. Syst. Evol. Microbiol.">
        <title>Halobacillus yeomjeoni sp. nov., isolated from a marine solar saltern in Korea.</title>
        <authorList>
            <person name="Yoon J.H."/>
            <person name="Kang S.J."/>
            <person name="Lee C.H."/>
            <person name="Oh H.W."/>
            <person name="Oh T.K."/>
        </authorList>
    </citation>
    <scope>NUCLEOTIDE SEQUENCE [LARGE SCALE GENOMIC DNA]</scope>
    <source>
        <strain evidence="2 3">KCTC 3957</strain>
    </source>
</reference>
<dbReference type="GO" id="GO:0003964">
    <property type="term" value="F:RNA-directed DNA polymerase activity"/>
    <property type="evidence" value="ECO:0007669"/>
    <property type="project" value="UniProtKB-KW"/>
</dbReference>